<dbReference type="HAMAP" id="MF_00161">
    <property type="entry name" value="LspA"/>
    <property type="match status" value="1"/>
</dbReference>
<dbReference type="NCBIfam" id="TIGR00077">
    <property type="entry name" value="lspA"/>
    <property type="match status" value="1"/>
</dbReference>
<keyword evidence="4 9" id="KW-0812">Transmembrane</keyword>
<dbReference type="InterPro" id="IPR001872">
    <property type="entry name" value="Peptidase_A8"/>
</dbReference>
<evidence type="ECO:0000313" key="12">
    <source>
        <dbReference type="Proteomes" id="UP000596248"/>
    </source>
</evidence>
<feature type="active site" evidence="9">
    <location>
        <position position="124"/>
    </location>
</feature>
<comment type="function">
    <text evidence="9">This protein specifically catalyzes the removal of signal peptides from prolipoproteins.</text>
</comment>
<evidence type="ECO:0000313" key="11">
    <source>
        <dbReference type="EMBL" id="QRG65522.1"/>
    </source>
</evidence>
<dbReference type="RefSeq" id="WP_203255034.1">
    <property type="nucleotide sequence ID" value="NZ_CP069127.1"/>
</dbReference>
<dbReference type="PRINTS" id="PR00781">
    <property type="entry name" value="LIPOSIGPTASE"/>
</dbReference>
<keyword evidence="2 9" id="KW-1003">Cell membrane</keyword>
<comment type="caution">
    <text evidence="9">Lacks conserved residue(s) required for the propagation of feature annotation.</text>
</comment>
<sequence>MFFYVPAILVLLIDQLSKIIIRATLAVGDTIYIGSIKLTHYENAGMAFSLFQGYARLFAVVAILFVLGILYFRMHEAPVAKLLNLALGFLAGGAAGNAIDRIVFGRVTDFLVSRSGNGILNFADHAINVGIVLLVLHGIVQVVARRRGSR</sequence>
<evidence type="ECO:0000256" key="5">
    <source>
        <dbReference type="ARBA" id="ARBA00022750"/>
    </source>
</evidence>
<evidence type="ECO:0000256" key="9">
    <source>
        <dbReference type="HAMAP-Rule" id="MF_00161"/>
    </source>
</evidence>
<evidence type="ECO:0000256" key="6">
    <source>
        <dbReference type="ARBA" id="ARBA00022801"/>
    </source>
</evidence>
<feature type="active site" evidence="9">
    <location>
        <position position="109"/>
    </location>
</feature>
<protein>
    <recommendedName>
        <fullName evidence="9">Lipoprotein signal peptidase</fullName>
        <ecNumber evidence="9">3.4.23.36</ecNumber>
    </recommendedName>
    <alternativeName>
        <fullName evidence="9">Prolipoprotein signal peptidase</fullName>
    </alternativeName>
    <alternativeName>
        <fullName evidence="9">Signal peptidase II</fullName>
        <shortName evidence="9">SPase II</shortName>
    </alternativeName>
</protein>
<accession>A0ABX7FH95</accession>
<comment type="subcellular location">
    <subcellularLocation>
        <location evidence="9">Cell membrane</location>
        <topology evidence="9">Multi-pass membrane protein</topology>
    </subcellularLocation>
</comment>
<dbReference type="EMBL" id="CP069127">
    <property type="protein sequence ID" value="QRG65522.1"/>
    <property type="molecule type" value="Genomic_DNA"/>
</dbReference>
<name>A0ABX7FH95_BRECH</name>
<dbReference type="EC" id="3.4.23.36" evidence="9"/>
<dbReference type="GO" id="GO:0004190">
    <property type="term" value="F:aspartic-type endopeptidase activity"/>
    <property type="evidence" value="ECO:0007669"/>
    <property type="project" value="UniProtKB-EC"/>
</dbReference>
<feature type="transmembrane region" description="Helical" evidence="9">
    <location>
        <begin position="79"/>
        <end position="99"/>
    </location>
</feature>
<evidence type="ECO:0000256" key="1">
    <source>
        <dbReference type="ARBA" id="ARBA00006139"/>
    </source>
</evidence>
<dbReference type="PANTHER" id="PTHR33695:SF1">
    <property type="entry name" value="LIPOPROTEIN SIGNAL PEPTIDASE"/>
    <property type="match status" value="1"/>
</dbReference>
<keyword evidence="5 9" id="KW-0064">Aspartyl protease</keyword>
<keyword evidence="8 9" id="KW-0472">Membrane</keyword>
<evidence type="ECO:0000256" key="3">
    <source>
        <dbReference type="ARBA" id="ARBA00022670"/>
    </source>
</evidence>
<evidence type="ECO:0000256" key="2">
    <source>
        <dbReference type="ARBA" id="ARBA00022475"/>
    </source>
</evidence>
<keyword evidence="12" id="KW-1185">Reference proteome</keyword>
<evidence type="ECO:0000256" key="10">
    <source>
        <dbReference type="RuleBase" id="RU004181"/>
    </source>
</evidence>
<comment type="similarity">
    <text evidence="1 9 10">Belongs to the peptidase A8 family.</text>
</comment>
<dbReference type="Pfam" id="PF01252">
    <property type="entry name" value="Peptidase_A8"/>
    <property type="match status" value="1"/>
</dbReference>
<keyword evidence="6 9" id="KW-0378">Hydrolase</keyword>
<comment type="pathway">
    <text evidence="9">Protein modification; lipoprotein biosynthesis (signal peptide cleavage).</text>
</comment>
<gene>
    <name evidence="9 11" type="primary">lspA</name>
    <name evidence="11" type="ORF">JNE38_18055</name>
</gene>
<comment type="catalytic activity">
    <reaction evidence="9">
        <text>Release of signal peptides from bacterial membrane prolipoproteins. Hydrolyzes -Xaa-Yaa-Zaa-|-(S,diacylglyceryl)Cys-, in which Xaa is hydrophobic (preferably Leu), and Yaa (Ala or Ser) and Zaa (Gly or Ala) have small, neutral side chains.</text>
        <dbReference type="EC" id="3.4.23.36"/>
    </reaction>
</comment>
<evidence type="ECO:0000256" key="8">
    <source>
        <dbReference type="ARBA" id="ARBA00023136"/>
    </source>
</evidence>
<dbReference type="PANTHER" id="PTHR33695">
    <property type="entry name" value="LIPOPROTEIN SIGNAL PEPTIDASE"/>
    <property type="match status" value="1"/>
</dbReference>
<feature type="transmembrane region" description="Helical" evidence="9">
    <location>
        <begin position="53"/>
        <end position="72"/>
    </location>
</feature>
<evidence type="ECO:0000256" key="4">
    <source>
        <dbReference type="ARBA" id="ARBA00022692"/>
    </source>
</evidence>
<keyword evidence="3 9" id="KW-0645">Protease</keyword>
<dbReference type="Proteomes" id="UP000596248">
    <property type="component" value="Chromosome"/>
</dbReference>
<organism evidence="11 12">
    <name type="scientific">Brevibacillus choshinensis</name>
    <dbReference type="NCBI Taxonomy" id="54911"/>
    <lineage>
        <taxon>Bacteria</taxon>
        <taxon>Bacillati</taxon>
        <taxon>Bacillota</taxon>
        <taxon>Bacilli</taxon>
        <taxon>Bacillales</taxon>
        <taxon>Paenibacillaceae</taxon>
        <taxon>Brevibacillus</taxon>
    </lineage>
</organism>
<proteinExistence type="inferred from homology"/>
<feature type="transmembrane region" description="Helical" evidence="9">
    <location>
        <begin position="119"/>
        <end position="144"/>
    </location>
</feature>
<keyword evidence="7 9" id="KW-1133">Transmembrane helix</keyword>
<reference evidence="11 12" key="1">
    <citation type="submission" date="2021-01" db="EMBL/GenBank/DDBJ databases">
        <title>Identification of strong promoters based on the transcriptome of Brevibacillus choshinensis.</title>
        <authorList>
            <person name="Yao D."/>
            <person name="Zhang K."/>
            <person name="Wu J."/>
        </authorList>
    </citation>
    <scope>NUCLEOTIDE SEQUENCE [LARGE SCALE GENOMIC DNA]</scope>
    <source>
        <strain evidence="11 12">HPD31-SP3</strain>
    </source>
</reference>
<evidence type="ECO:0000256" key="7">
    <source>
        <dbReference type="ARBA" id="ARBA00022989"/>
    </source>
</evidence>